<accession>A0ABR1FID3</accession>
<feature type="signal peptide" evidence="1">
    <location>
        <begin position="1"/>
        <end position="19"/>
    </location>
</feature>
<organism evidence="2 3">
    <name type="scientific">Aureococcus anophagefferens</name>
    <name type="common">Harmful bloom alga</name>
    <dbReference type="NCBI Taxonomy" id="44056"/>
    <lineage>
        <taxon>Eukaryota</taxon>
        <taxon>Sar</taxon>
        <taxon>Stramenopiles</taxon>
        <taxon>Ochrophyta</taxon>
        <taxon>Pelagophyceae</taxon>
        <taxon>Pelagomonadales</taxon>
        <taxon>Pelagomonadaceae</taxon>
        <taxon>Aureococcus</taxon>
    </lineage>
</organism>
<sequence>MIMKAAPLVVLLPLLRCAADLDFHARMQASLEASLAQYPAVPKSTEAVSRYLAGVLFAPTFSVLVYEGRLFVDRRFLGAEKNRKHANFVASALAHEHVHNAAYFFSGNSTGLCDRDRDRDAPVAPCLVIAKVAGHGMRGVLVPNPYFQDVGYWDAVRSHVRARAATRPFAGRDPRLFWRGHISSSYHAPGDPLHPEPCADEFGNHARLEAMAAGLRAPETVDVKCWILSKRRAGVRCHPRDDRDEACAEYPYDATMAKARDDPALVTDPGHVAKENFTQYKYVLNLPGSTAGSYSRNLNHLWFLRSVVVFWKAPFVEWYFPALSAGETHLVVDAANVSSTVDALNRGAIDAQSLLRQADRVDDELLCPRCLARYFKTALAALSRRFSLAKVLDDPCVAELFFEHLDCAGLDLVEVKHTVRAAGSYDIDARRALLTSTASEPLPGGGCAELAAMAGARCNATHRDAHRSAHKLSVLKGLWMNAVP</sequence>
<evidence type="ECO:0000313" key="3">
    <source>
        <dbReference type="Proteomes" id="UP001363151"/>
    </source>
</evidence>
<feature type="chain" id="PRO_5045638693" description="Glycosyl transferase CAP10 domain-containing protein" evidence="1">
    <location>
        <begin position="20"/>
        <end position="484"/>
    </location>
</feature>
<evidence type="ECO:0008006" key="4">
    <source>
        <dbReference type="Google" id="ProtNLM"/>
    </source>
</evidence>
<dbReference type="EMBL" id="JBBJCI010000417">
    <property type="protein sequence ID" value="KAK7231325.1"/>
    <property type="molecule type" value="Genomic_DNA"/>
</dbReference>
<proteinExistence type="predicted"/>
<dbReference type="Proteomes" id="UP001363151">
    <property type="component" value="Unassembled WGS sequence"/>
</dbReference>
<evidence type="ECO:0000256" key="1">
    <source>
        <dbReference type="SAM" id="SignalP"/>
    </source>
</evidence>
<name>A0ABR1FID3_AURAN</name>
<keyword evidence="3" id="KW-1185">Reference proteome</keyword>
<reference evidence="2 3" key="1">
    <citation type="submission" date="2024-03" db="EMBL/GenBank/DDBJ databases">
        <title>Aureococcus anophagefferens CCMP1851 and Kratosvirus quantuckense: Draft genome of a second virus-susceptible host strain in the model system.</title>
        <authorList>
            <person name="Chase E."/>
            <person name="Truchon A.R."/>
            <person name="Schepens W."/>
            <person name="Wilhelm S.W."/>
        </authorList>
    </citation>
    <scope>NUCLEOTIDE SEQUENCE [LARGE SCALE GENOMIC DNA]</scope>
    <source>
        <strain evidence="2 3">CCMP1851</strain>
    </source>
</reference>
<gene>
    <name evidence="2" type="ORF">SO694_000731102</name>
</gene>
<evidence type="ECO:0000313" key="2">
    <source>
        <dbReference type="EMBL" id="KAK7231325.1"/>
    </source>
</evidence>
<comment type="caution">
    <text evidence="2">The sequence shown here is derived from an EMBL/GenBank/DDBJ whole genome shotgun (WGS) entry which is preliminary data.</text>
</comment>
<protein>
    <recommendedName>
        <fullName evidence="4">Glycosyl transferase CAP10 domain-containing protein</fullName>
    </recommendedName>
</protein>
<keyword evidence="1" id="KW-0732">Signal</keyword>